<accession>A0A844YKG7</accession>
<dbReference type="EMBL" id="WTYN01000004">
    <property type="protein sequence ID" value="MXO63849.1"/>
    <property type="molecule type" value="Genomic_DNA"/>
</dbReference>
<dbReference type="Proteomes" id="UP000445582">
    <property type="component" value="Unassembled WGS sequence"/>
</dbReference>
<dbReference type="InterPro" id="IPR006448">
    <property type="entry name" value="Phage_term_ssu_P27"/>
</dbReference>
<name>A0A844YKG7_9SPHN</name>
<reference evidence="1 2" key="1">
    <citation type="submission" date="2019-12" db="EMBL/GenBank/DDBJ databases">
        <title>Genomic-based taxomic classification of the family Erythrobacteraceae.</title>
        <authorList>
            <person name="Xu L."/>
        </authorList>
    </citation>
    <scope>NUCLEOTIDE SEQUENCE [LARGE SCALE GENOMIC DNA]</scope>
    <source>
        <strain evidence="1 2">MCCC 1A09965</strain>
    </source>
</reference>
<dbReference type="RefSeq" id="WP_160676885.1">
    <property type="nucleotide sequence ID" value="NZ_WTYN01000004.1"/>
</dbReference>
<organism evidence="1 2">
    <name type="scientific">Qipengyuania oceanensis</name>
    <dbReference type="NCBI Taxonomy" id="1463597"/>
    <lineage>
        <taxon>Bacteria</taxon>
        <taxon>Pseudomonadati</taxon>
        <taxon>Pseudomonadota</taxon>
        <taxon>Alphaproteobacteria</taxon>
        <taxon>Sphingomonadales</taxon>
        <taxon>Erythrobacteraceae</taxon>
        <taxon>Qipengyuania</taxon>
    </lineage>
</organism>
<evidence type="ECO:0000313" key="1">
    <source>
        <dbReference type="EMBL" id="MXO63849.1"/>
    </source>
</evidence>
<comment type="caution">
    <text evidence="1">The sequence shown here is derived from an EMBL/GenBank/DDBJ whole genome shotgun (WGS) entry which is preliminary data.</text>
</comment>
<keyword evidence="2" id="KW-1185">Reference proteome</keyword>
<dbReference type="OrthoDB" id="6010489at2"/>
<dbReference type="NCBIfam" id="TIGR01558">
    <property type="entry name" value="sm_term_P27"/>
    <property type="match status" value="1"/>
</dbReference>
<dbReference type="Pfam" id="PF05119">
    <property type="entry name" value="Terminase_4"/>
    <property type="match status" value="1"/>
</dbReference>
<protein>
    <submittedName>
        <fullName evidence="1">Phage terminase small subunit P27 family</fullName>
    </submittedName>
</protein>
<sequence>MGRRKKPTNLKLIENSRDRRHLMLIKGEPLPSTPIGSAPAHFSLEERATWDDVVENAPRGMLKALDRYVLEAFVEAWETRRQAQEKLRRSPMVIRTPSGSAVPSPYVRIVNQQTVIIKSLIAELGFSPAARTSIAIEEEPDEDPTDRFFR</sequence>
<evidence type="ECO:0000313" key="2">
    <source>
        <dbReference type="Proteomes" id="UP000445582"/>
    </source>
</evidence>
<dbReference type="AlphaFoldDB" id="A0A844YKG7"/>
<proteinExistence type="predicted"/>
<gene>
    <name evidence="1" type="ORF">GRI48_12615</name>
</gene>